<sequence length="156" mass="17452">MSGGLHTTHGMVWDTEHIIDKDNSPQWMFEPLNLCVSCKDCNGSKGTRTVTKQKTYKNFPRKSTNYRIIHPHFDDYAEHIKVAVPGAVYLFQTEKGRNTIEVCGLLRYHKAGGRNKVDLGLKAVLLAAANDQSPEMLDYAVELIKKSKAGATEDSK</sequence>
<proteinExistence type="predicted"/>
<reference evidence="1 2" key="1">
    <citation type="submission" date="2024-10" db="EMBL/GenBank/DDBJ databases">
        <authorList>
            <person name="Yibar A."/>
            <person name="Saticioglu I.B."/>
            <person name="Duman M."/>
            <person name="Ajmi N."/>
            <person name="Gurler F."/>
            <person name="Ay H."/>
            <person name="Onuk E."/>
            <person name="Guler S."/>
            <person name="Romalde J.L."/>
        </authorList>
    </citation>
    <scope>NUCLEOTIDE SEQUENCE [LARGE SCALE GENOMIC DNA]</scope>
    <source>
        <strain evidence="1 2">1-TCBS-A</strain>
    </source>
</reference>
<dbReference type="EMBL" id="JBIHSE010000001">
    <property type="protein sequence ID" value="MFH0270597.1"/>
    <property type="molecule type" value="Genomic_DNA"/>
</dbReference>
<dbReference type="Gene3D" id="1.10.30.50">
    <property type="match status" value="1"/>
</dbReference>
<evidence type="ECO:0008006" key="3">
    <source>
        <dbReference type="Google" id="ProtNLM"/>
    </source>
</evidence>
<gene>
    <name evidence="1" type="ORF">ACGRHZ_04545</name>
</gene>
<protein>
    <recommendedName>
        <fullName evidence="3">HNH endonuclease</fullName>
    </recommendedName>
</protein>
<evidence type="ECO:0000313" key="1">
    <source>
        <dbReference type="EMBL" id="MFH0270597.1"/>
    </source>
</evidence>
<comment type="caution">
    <text evidence="1">The sequence shown here is derived from an EMBL/GenBank/DDBJ whole genome shotgun (WGS) entry which is preliminary data.</text>
</comment>
<accession>A0ABW7J2S2</accession>
<dbReference type="Proteomes" id="UP001607221">
    <property type="component" value="Unassembled WGS sequence"/>
</dbReference>
<organism evidence="1 2">
    <name type="scientific">Vibrio jasicida</name>
    <dbReference type="NCBI Taxonomy" id="766224"/>
    <lineage>
        <taxon>Bacteria</taxon>
        <taxon>Pseudomonadati</taxon>
        <taxon>Pseudomonadota</taxon>
        <taxon>Gammaproteobacteria</taxon>
        <taxon>Vibrionales</taxon>
        <taxon>Vibrionaceae</taxon>
        <taxon>Vibrio</taxon>
    </lineage>
</organism>
<keyword evidence="2" id="KW-1185">Reference proteome</keyword>
<evidence type="ECO:0000313" key="2">
    <source>
        <dbReference type="Proteomes" id="UP001607221"/>
    </source>
</evidence>
<name>A0ABW7J2S2_9VIBR</name>
<dbReference type="RefSeq" id="WP_394631721.1">
    <property type="nucleotide sequence ID" value="NZ_JBIHSE010000001.1"/>
</dbReference>